<evidence type="ECO:0000313" key="6">
    <source>
        <dbReference type="Proteomes" id="UP000256970"/>
    </source>
</evidence>
<dbReference type="Gene3D" id="2.10.25.10">
    <property type="entry name" value="Laminin"/>
    <property type="match status" value="1"/>
</dbReference>
<dbReference type="Pfam" id="PF03016">
    <property type="entry name" value="Exostosin_GT47"/>
    <property type="match status" value="1"/>
</dbReference>
<dbReference type="AlphaFoldDB" id="A0A383W6Z1"/>
<comment type="similarity">
    <text evidence="2">Belongs to the glycosyltransferase 47 family.</text>
</comment>
<comment type="subcellular location">
    <subcellularLocation>
        <location evidence="1">Golgi apparatus membrane</location>
        <topology evidence="1">Single-pass type II membrane protein</topology>
    </subcellularLocation>
</comment>
<dbReference type="GO" id="GO:0016757">
    <property type="term" value="F:glycosyltransferase activity"/>
    <property type="evidence" value="ECO:0007669"/>
    <property type="project" value="InterPro"/>
</dbReference>
<reference evidence="5 6" key="1">
    <citation type="submission" date="2016-10" db="EMBL/GenBank/DDBJ databases">
        <authorList>
            <person name="Cai Z."/>
        </authorList>
    </citation>
    <scope>NUCLEOTIDE SEQUENCE [LARGE SCALE GENOMIC DNA]</scope>
</reference>
<dbReference type="InterPro" id="IPR040911">
    <property type="entry name" value="Exostosin_GT47"/>
</dbReference>
<dbReference type="InterPro" id="IPR004263">
    <property type="entry name" value="Exostosin"/>
</dbReference>
<dbReference type="GO" id="GO:0000139">
    <property type="term" value="C:Golgi membrane"/>
    <property type="evidence" value="ECO:0007669"/>
    <property type="project" value="UniProtKB-SubCell"/>
</dbReference>
<accession>A0A383W6Z1</accession>
<dbReference type="EMBL" id="FNXT01001180">
    <property type="protein sequence ID" value="SZX72973.1"/>
    <property type="molecule type" value="Genomic_DNA"/>
</dbReference>
<evidence type="ECO:0000256" key="3">
    <source>
        <dbReference type="ARBA" id="ARBA00023034"/>
    </source>
</evidence>
<feature type="domain" description="Exostosin GT47" evidence="4">
    <location>
        <begin position="92"/>
        <end position="403"/>
    </location>
</feature>
<keyword evidence="6" id="KW-1185">Reference proteome</keyword>
<keyword evidence="3" id="KW-0333">Golgi apparatus</keyword>
<evidence type="ECO:0000256" key="1">
    <source>
        <dbReference type="ARBA" id="ARBA00004323"/>
    </source>
</evidence>
<sequence length="501" mass="56336">MSAVDAAAAAAATAAVPAAAAAAAAVRCHYGFTGERCEHVGANPGHQHACWNNCQGRGVCRRGFCHCQKGWWGKDCGRSRAFGAHSARRAVHKLRVYAYDLPWELAYQPEYHVGWRDHDQIYMAWQVFGELFFNDSSTVRTDNPYEANMFYIPAMTYAYSSNLGDTLVHSKRVIDYVRTTWPFFNRTKGLDHFMWLTNDQGACHWPGSTHPEMANVIKVVHYAWHNPLGKSIPTGWNRLPNKHWGCFHPLRDISAAPYWLNQAGVAAAAHGLQGAKPTFDVKAIPAERLLFFAGGIRHGDPSYSHGVRQELHTRFGRGQHPNITIHEGRFENYSAALQGSKYCLAPSGHGWGIRLSQYMIQGCVPVIIQDDIYQAWEDLLPYADFSVRLPMSRIAALPELLASIADADYLQLRAGVAKYWRAFVWDRAAGGMAYDFMMASLQCVAKYWRAFVWDRAAGGMAYDFMMASLQNRMLRLQARQFHPLQQQQQPAGYGVAEQRGL</sequence>
<proteinExistence type="inferred from homology"/>
<gene>
    <name evidence="5" type="ORF">BQ4739_LOCUS13103</name>
</gene>
<evidence type="ECO:0000313" key="5">
    <source>
        <dbReference type="EMBL" id="SZX72973.1"/>
    </source>
</evidence>
<evidence type="ECO:0000259" key="4">
    <source>
        <dbReference type="Pfam" id="PF03016"/>
    </source>
</evidence>
<organism evidence="5 6">
    <name type="scientific">Tetradesmus obliquus</name>
    <name type="common">Green alga</name>
    <name type="synonym">Acutodesmus obliquus</name>
    <dbReference type="NCBI Taxonomy" id="3088"/>
    <lineage>
        <taxon>Eukaryota</taxon>
        <taxon>Viridiplantae</taxon>
        <taxon>Chlorophyta</taxon>
        <taxon>core chlorophytes</taxon>
        <taxon>Chlorophyceae</taxon>
        <taxon>CS clade</taxon>
        <taxon>Sphaeropleales</taxon>
        <taxon>Scenedesmaceae</taxon>
        <taxon>Tetradesmus</taxon>
    </lineage>
</organism>
<protein>
    <recommendedName>
        <fullName evidence="4">Exostosin GT47 domain-containing protein</fullName>
    </recommendedName>
</protein>
<dbReference type="Proteomes" id="UP000256970">
    <property type="component" value="Unassembled WGS sequence"/>
</dbReference>
<evidence type="ECO:0000256" key="2">
    <source>
        <dbReference type="ARBA" id="ARBA00010271"/>
    </source>
</evidence>
<dbReference type="PANTHER" id="PTHR11062">
    <property type="entry name" value="EXOSTOSIN HEPARAN SULFATE GLYCOSYLTRANSFERASE -RELATED"/>
    <property type="match status" value="1"/>
</dbReference>
<dbReference type="PANTHER" id="PTHR11062:SF376">
    <property type="entry name" value="EXOSTOSIN FAMILY PROTEIN"/>
    <property type="match status" value="1"/>
</dbReference>
<name>A0A383W6Z1_TETOB</name>